<comment type="caution">
    <text evidence="1">The sequence shown here is derived from an EMBL/GenBank/DDBJ whole genome shotgun (WGS) entry which is preliminary data.</text>
</comment>
<organism evidence="1 2">
    <name type="scientific">Coprococcus comes</name>
    <dbReference type="NCBI Taxonomy" id="410072"/>
    <lineage>
        <taxon>Bacteria</taxon>
        <taxon>Bacillati</taxon>
        <taxon>Bacillota</taxon>
        <taxon>Clostridia</taxon>
        <taxon>Lachnospirales</taxon>
        <taxon>Lachnospiraceae</taxon>
        <taxon>Coprococcus</taxon>
    </lineage>
</organism>
<evidence type="ECO:0000313" key="1">
    <source>
        <dbReference type="EMBL" id="RHF79588.1"/>
    </source>
</evidence>
<protein>
    <submittedName>
        <fullName evidence="1">Uncharacterized protein</fullName>
    </submittedName>
</protein>
<gene>
    <name evidence="1" type="ORF">DW656_16770</name>
</gene>
<accession>A0A3R6GBT1</accession>
<evidence type="ECO:0000313" key="2">
    <source>
        <dbReference type="Proteomes" id="UP000284579"/>
    </source>
</evidence>
<sequence length="144" mass="16323">MEENEKRRNVELAYLSLMLSGKKVSECELASEVLKISRAKGEKSLAMLVQSSIKITVKVLSVVLEESSKRYVITFRQLGGDSDETIRSERTDGRRGKEVMQLWGRDLKDHICILFKHNEESKDSSKSGGYRVAPYVIDLGLEKN</sequence>
<dbReference type="AlphaFoldDB" id="A0A3R6GBT1"/>
<dbReference type="EMBL" id="QRHO01000047">
    <property type="protein sequence ID" value="RHF79588.1"/>
    <property type="molecule type" value="Genomic_DNA"/>
</dbReference>
<name>A0A3R6GBT1_9FIRM</name>
<dbReference type="RefSeq" id="WP_118199792.1">
    <property type="nucleotide sequence ID" value="NZ_JAAIOQ010000032.1"/>
</dbReference>
<proteinExistence type="predicted"/>
<dbReference type="Proteomes" id="UP000284579">
    <property type="component" value="Unassembled WGS sequence"/>
</dbReference>
<reference evidence="1 2" key="1">
    <citation type="submission" date="2018-08" db="EMBL/GenBank/DDBJ databases">
        <title>A genome reference for cultivated species of the human gut microbiota.</title>
        <authorList>
            <person name="Zou Y."/>
            <person name="Xue W."/>
            <person name="Luo G."/>
        </authorList>
    </citation>
    <scope>NUCLEOTIDE SEQUENCE [LARGE SCALE GENOMIC DNA]</scope>
    <source>
        <strain evidence="1 2">AM23-3</strain>
    </source>
</reference>